<dbReference type="OrthoDB" id="10393535at2759"/>
<proteinExistence type="predicted"/>
<evidence type="ECO:0000256" key="1">
    <source>
        <dbReference type="SAM" id="MobiDB-lite"/>
    </source>
</evidence>
<evidence type="ECO:0000313" key="2">
    <source>
        <dbReference type="EMBL" id="ORY38695.1"/>
    </source>
</evidence>
<keyword evidence="3" id="KW-1185">Reference proteome</keyword>
<reference evidence="2 3" key="1">
    <citation type="submission" date="2016-07" db="EMBL/GenBank/DDBJ databases">
        <title>Pervasive Adenine N6-methylation of Active Genes in Fungi.</title>
        <authorList>
            <consortium name="DOE Joint Genome Institute"/>
            <person name="Mondo S.J."/>
            <person name="Dannebaum R.O."/>
            <person name="Kuo R.C."/>
            <person name="Labutti K."/>
            <person name="Haridas S."/>
            <person name="Kuo A."/>
            <person name="Salamov A."/>
            <person name="Ahrendt S.R."/>
            <person name="Lipzen A."/>
            <person name="Sullivan W."/>
            <person name="Andreopoulos W.B."/>
            <person name="Clum A."/>
            <person name="Lindquist E."/>
            <person name="Daum C."/>
            <person name="Ramamoorthy G.K."/>
            <person name="Gryganskyi A."/>
            <person name="Culley D."/>
            <person name="Magnuson J.K."/>
            <person name="James T.Y."/>
            <person name="O'Malley M.A."/>
            <person name="Stajich J.E."/>
            <person name="Spatafora J.W."/>
            <person name="Visel A."/>
            <person name="Grigoriev I.V."/>
        </authorList>
    </citation>
    <scope>NUCLEOTIDE SEQUENCE [LARGE SCALE GENOMIC DNA]</scope>
    <source>
        <strain evidence="2 3">JEL800</strain>
    </source>
</reference>
<comment type="caution">
    <text evidence="2">The sequence shown here is derived from an EMBL/GenBank/DDBJ whole genome shotgun (WGS) entry which is preliminary data.</text>
</comment>
<dbReference type="EMBL" id="MCGO01000043">
    <property type="protein sequence ID" value="ORY38695.1"/>
    <property type="molecule type" value="Genomic_DNA"/>
</dbReference>
<dbReference type="AlphaFoldDB" id="A0A1Y2BX65"/>
<protein>
    <submittedName>
        <fullName evidence="2">Uncharacterized protein</fullName>
    </submittedName>
</protein>
<evidence type="ECO:0000313" key="3">
    <source>
        <dbReference type="Proteomes" id="UP000193642"/>
    </source>
</evidence>
<organism evidence="2 3">
    <name type="scientific">Rhizoclosmatium globosum</name>
    <dbReference type="NCBI Taxonomy" id="329046"/>
    <lineage>
        <taxon>Eukaryota</taxon>
        <taxon>Fungi</taxon>
        <taxon>Fungi incertae sedis</taxon>
        <taxon>Chytridiomycota</taxon>
        <taxon>Chytridiomycota incertae sedis</taxon>
        <taxon>Chytridiomycetes</taxon>
        <taxon>Chytridiales</taxon>
        <taxon>Chytriomycetaceae</taxon>
        <taxon>Rhizoclosmatium</taxon>
    </lineage>
</organism>
<accession>A0A1Y2BX65</accession>
<sequence length="238" mass="26892">MDTDTKIPSEFRVERRGWIWVESSSEATQTNQQKEEEPPENETIFPPYPDPVPPNFNMQYQASSTMMPMCSTSSNDEIDQLLAFQPSELSAFYFASQQQQPVNYPNNINAEDVLQQLMFHTAESVSTSMLSTRRPSIASEPGFILENTMFSSPEMCKFDTFMPSGPSQFEMNLFGFGASPTQTHQLLPPPKPPTSSLSLDMTGFSIPNTSNFQSFFTTATIMNQPSHLIQHRLQHQQP</sequence>
<gene>
    <name evidence="2" type="ORF">BCR33DRAFT_788902</name>
</gene>
<dbReference type="Proteomes" id="UP000193642">
    <property type="component" value="Unassembled WGS sequence"/>
</dbReference>
<feature type="region of interest" description="Disordered" evidence="1">
    <location>
        <begin position="22"/>
        <end position="52"/>
    </location>
</feature>
<name>A0A1Y2BX65_9FUNG</name>